<dbReference type="FunFam" id="1.10.10.10:FF:000001">
    <property type="entry name" value="LysR family transcriptional regulator"/>
    <property type="match status" value="1"/>
</dbReference>
<feature type="region of interest" description="Disordered" evidence="5">
    <location>
        <begin position="299"/>
        <end position="329"/>
    </location>
</feature>
<comment type="similarity">
    <text evidence="1">Belongs to the LysR transcriptional regulatory family.</text>
</comment>
<dbReference type="PROSITE" id="PS50931">
    <property type="entry name" value="HTH_LYSR"/>
    <property type="match status" value="1"/>
</dbReference>
<evidence type="ECO:0000256" key="4">
    <source>
        <dbReference type="ARBA" id="ARBA00023163"/>
    </source>
</evidence>
<dbReference type="Pfam" id="PF00126">
    <property type="entry name" value="HTH_1"/>
    <property type="match status" value="1"/>
</dbReference>
<keyword evidence="3 7" id="KW-0238">DNA-binding</keyword>
<dbReference type="PANTHER" id="PTHR30419">
    <property type="entry name" value="HTH-TYPE TRANSCRIPTIONAL REGULATOR YBHD"/>
    <property type="match status" value="1"/>
</dbReference>
<comment type="caution">
    <text evidence="7">The sequence shown here is derived from an EMBL/GenBank/DDBJ whole genome shotgun (WGS) entry which is preliminary data.</text>
</comment>
<evidence type="ECO:0000256" key="5">
    <source>
        <dbReference type="SAM" id="MobiDB-lite"/>
    </source>
</evidence>
<organism evidence="7 8">
    <name type="scientific">Actinomadura viridis</name>
    <dbReference type="NCBI Taxonomy" id="58110"/>
    <lineage>
        <taxon>Bacteria</taxon>
        <taxon>Bacillati</taxon>
        <taxon>Actinomycetota</taxon>
        <taxon>Actinomycetes</taxon>
        <taxon>Streptosporangiales</taxon>
        <taxon>Thermomonosporaceae</taxon>
        <taxon>Actinomadura</taxon>
    </lineage>
</organism>
<evidence type="ECO:0000313" key="8">
    <source>
        <dbReference type="Proteomes" id="UP000614047"/>
    </source>
</evidence>
<dbReference type="GO" id="GO:0005829">
    <property type="term" value="C:cytosol"/>
    <property type="evidence" value="ECO:0007669"/>
    <property type="project" value="TreeGrafter"/>
</dbReference>
<dbReference type="AlphaFoldDB" id="A0A931DQK1"/>
<dbReference type="SUPFAM" id="SSF46785">
    <property type="entry name" value="Winged helix' DNA-binding domain"/>
    <property type="match status" value="1"/>
</dbReference>
<dbReference type="EMBL" id="JADOUA010000001">
    <property type="protein sequence ID" value="MBG6092187.1"/>
    <property type="molecule type" value="Genomic_DNA"/>
</dbReference>
<gene>
    <name evidence="7" type="ORF">IW256_006300</name>
</gene>
<accession>A0A931DQK1</accession>
<dbReference type="RefSeq" id="WP_197014402.1">
    <property type="nucleotide sequence ID" value="NZ_BAABES010000012.1"/>
</dbReference>
<keyword evidence="2" id="KW-0805">Transcription regulation</keyword>
<dbReference type="InterPro" id="IPR000847">
    <property type="entry name" value="LysR_HTH_N"/>
</dbReference>
<dbReference type="InterPro" id="IPR050950">
    <property type="entry name" value="HTH-type_LysR_regulators"/>
</dbReference>
<dbReference type="GO" id="GO:0003700">
    <property type="term" value="F:DNA-binding transcription factor activity"/>
    <property type="evidence" value="ECO:0007669"/>
    <property type="project" value="InterPro"/>
</dbReference>
<dbReference type="InterPro" id="IPR005119">
    <property type="entry name" value="LysR_subst-bd"/>
</dbReference>
<evidence type="ECO:0000313" key="7">
    <source>
        <dbReference type="EMBL" id="MBG6092187.1"/>
    </source>
</evidence>
<dbReference type="InterPro" id="IPR036388">
    <property type="entry name" value="WH-like_DNA-bd_sf"/>
</dbReference>
<dbReference type="Gene3D" id="1.10.10.10">
    <property type="entry name" value="Winged helix-like DNA-binding domain superfamily/Winged helix DNA-binding domain"/>
    <property type="match status" value="1"/>
</dbReference>
<dbReference type="CDD" id="cd05466">
    <property type="entry name" value="PBP2_LTTR_substrate"/>
    <property type="match status" value="1"/>
</dbReference>
<feature type="compositionally biased region" description="Basic and acidic residues" evidence="5">
    <location>
        <begin position="318"/>
        <end position="329"/>
    </location>
</feature>
<dbReference type="InterPro" id="IPR036390">
    <property type="entry name" value="WH_DNA-bd_sf"/>
</dbReference>
<name>A0A931DQK1_9ACTN</name>
<dbReference type="Gene3D" id="3.40.190.10">
    <property type="entry name" value="Periplasmic binding protein-like II"/>
    <property type="match status" value="2"/>
</dbReference>
<evidence type="ECO:0000256" key="2">
    <source>
        <dbReference type="ARBA" id="ARBA00023015"/>
    </source>
</evidence>
<dbReference type="Proteomes" id="UP000614047">
    <property type="component" value="Unassembled WGS sequence"/>
</dbReference>
<evidence type="ECO:0000256" key="3">
    <source>
        <dbReference type="ARBA" id="ARBA00023125"/>
    </source>
</evidence>
<dbReference type="PRINTS" id="PR00039">
    <property type="entry name" value="HTHLYSR"/>
</dbReference>
<protein>
    <submittedName>
        <fullName evidence="7">DNA-binding transcriptional LysR family regulator</fullName>
    </submittedName>
</protein>
<feature type="domain" description="HTH lysR-type" evidence="6">
    <location>
        <begin position="6"/>
        <end position="63"/>
    </location>
</feature>
<dbReference type="SUPFAM" id="SSF53850">
    <property type="entry name" value="Periplasmic binding protein-like II"/>
    <property type="match status" value="1"/>
</dbReference>
<dbReference type="GO" id="GO:0003677">
    <property type="term" value="F:DNA binding"/>
    <property type="evidence" value="ECO:0007669"/>
    <property type="project" value="UniProtKB-KW"/>
</dbReference>
<sequence length="329" mass="35616">MLKTDVRLEWFVSFLGVVDTGSFVAAAEATHRSQPRVSMHVAALEREVGLPLFDRHKRPVKLTDAGAALAVHARAVLRELDAAEAAMTPWRGGARGVVTLGCHPSASAAFVPGLLQEVTRATPEVKVVLVERATLELDQALTSGEVDIYLRPMAPPPAAPSVRGHPLWREPLVVLHPPDHPLADIPEPLPVAEVVAHPLVSIGRLDETQSSEFESYKLFREHGHELEPVQATNQPQTLVSMVRQGVGVGVTNWLAAHVSDTRGVSVRRIEGVCGRRVAVYRDTARPLNPAARSVLERIIASPRPPGTRALDGDGEGTPEARARLDQQNE</sequence>
<keyword evidence="4" id="KW-0804">Transcription</keyword>
<evidence type="ECO:0000256" key="1">
    <source>
        <dbReference type="ARBA" id="ARBA00009437"/>
    </source>
</evidence>
<proteinExistence type="inferred from homology"/>
<reference evidence="7" key="1">
    <citation type="submission" date="2020-11" db="EMBL/GenBank/DDBJ databases">
        <title>Sequencing the genomes of 1000 actinobacteria strains.</title>
        <authorList>
            <person name="Klenk H.-P."/>
        </authorList>
    </citation>
    <scope>NUCLEOTIDE SEQUENCE</scope>
    <source>
        <strain evidence="7">DSM 43175</strain>
    </source>
</reference>
<dbReference type="Pfam" id="PF03466">
    <property type="entry name" value="LysR_substrate"/>
    <property type="match status" value="1"/>
</dbReference>
<keyword evidence="8" id="KW-1185">Reference proteome</keyword>
<dbReference type="PANTHER" id="PTHR30419:SF2">
    <property type="entry name" value="LYSR FAMILY TRANSCRIPTIONAL REGULATOR"/>
    <property type="match status" value="1"/>
</dbReference>
<evidence type="ECO:0000259" key="6">
    <source>
        <dbReference type="PROSITE" id="PS50931"/>
    </source>
</evidence>